<dbReference type="EMBL" id="SPIA01000001">
    <property type="protein sequence ID" value="TFH69152.1"/>
    <property type="molecule type" value="Genomic_DNA"/>
</dbReference>
<evidence type="ECO:0000313" key="7">
    <source>
        <dbReference type="Proteomes" id="UP000298133"/>
    </source>
</evidence>
<dbReference type="SMART" id="SM00563">
    <property type="entry name" value="PlsC"/>
    <property type="match status" value="1"/>
</dbReference>
<dbReference type="PANTHER" id="PTHR10434">
    <property type="entry name" value="1-ACYL-SN-GLYCEROL-3-PHOSPHATE ACYLTRANSFERASE"/>
    <property type="match status" value="1"/>
</dbReference>
<dbReference type="Proteomes" id="UP000298133">
    <property type="component" value="Unassembled WGS sequence"/>
</dbReference>
<dbReference type="SUPFAM" id="SSF69593">
    <property type="entry name" value="Glycerol-3-phosphate (1)-acyltransferase"/>
    <property type="match status" value="1"/>
</dbReference>
<comment type="pathway">
    <text evidence="1">Lipid metabolism.</text>
</comment>
<gene>
    <name evidence="6" type="ORF">E3W66_04275</name>
</gene>
<accession>A0A4Y8UL84</accession>
<evidence type="ECO:0000313" key="6">
    <source>
        <dbReference type="EMBL" id="TFH69152.1"/>
    </source>
</evidence>
<evidence type="ECO:0000256" key="2">
    <source>
        <dbReference type="ARBA" id="ARBA00022679"/>
    </source>
</evidence>
<keyword evidence="4" id="KW-0812">Transmembrane</keyword>
<proteinExistence type="predicted"/>
<keyword evidence="7" id="KW-1185">Reference proteome</keyword>
<evidence type="ECO:0000256" key="3">
    <source>
        <dbReference type="ARBA" id="ARBA00023315"/>
    </source>
</evidence>
<evidence type="ECO:0000256" key="1">
    <source>
        <dbReference type="ARBA" id="ARBA00005189"/>
    </source>
</evidence>
<name>A0A4Y8UL84_9GAMM</name>
<keyword evidence="3 6" id="KW-0012">Acyltransferase</keyword>
<dbReference type="InterPro" id="IPR002123">
    <property type="entry name" value="Plipid/glycerol_acylTrfase"/>
</dbReference>
<sequence length="236" mass="26185">MAAWRTLLLPLAFGWVFSAVAVVMLAALVAPQFILRTQQRWVRSLGVVSCWLLGIKIRIENPERLAQLQGQILAFNHINMLDLIVLASLWRRGWSAIYKQEFNNIPLIGRTMQFLGLLPIDRRNRAAAVATLANAAEVIRAEHKTLLVAPEGTRSNSEQLGPFKTGPFHLASELKVPMVPMLMQGNARAMRGLLVYGGTVTIKLLAPIDTSHWHSDNVAAQLHSTRQLFLAGLGQQ</sequence>
<keyword evidence="4" id="KW-1133">Transmembrane helix</keyword>
<dbReference type="OrthoDB" id="9784466at2"/>
<dbReference type="GO" id="GO:0006654">
    <property type="term" value="P:phosphatidic acid biosynthetic process"/>
    <property type="evidence" value="ECO:0007669"/>
    <property type="project" value="TreeGrafter"/>
</dbReference>
<dbReference type="Pfam" id="PF01553">
    <property type="entry name" value="Acyltransferase"/>
    <property type="match status" value="1"/>
</dbReference>
<comment type="caution">
    <text evidence="6">The sequence shown here is derived from an EMBL/GenBank/DDBJ whole genome shotgun (WGS) entry which is preliminary data.</text>
</comment>
<reference evidence="6 7" key="1">
    <citation type="submission" date="2019-03" db="EMBL/GenBank/DDBJ databases">
        <title>Draft genome of Gammaproteobacteria bacterium LSUCC0057, a member of the SAR92 clade.</title>
        <authorList>
            <person name="Lanclos V.C."/>
            <person name="Doiron C."/>
            <person name="Henson M.W."/>
            <person name="Thrash J.C."/>
        </authorList>
    </citation>
    <scope>NUCLEOTIDE SEQUENCE [LARGE SCALE GENOMIC DNA]</scope>
    <source>
        <strain evidence="6 7">LSUCC0057</strain>
    </source>
</reference>
<organism evidence="6 7">
    <name type="scientific">Gammaproteobacteria bacterium LSUCC0057</name>
    <dbReference type="NCBI Taxonomy" id="2559237"/>
    <lineage>
        <taxon>Bacteria</taxon>
        <taxon>Pseudomonadati</taxon>
        <taxon>Pseudomonadota</taxon>
        <taxon>Gammaproteobacteria</taxon>
        <taxon>Cellvibrionales</taxon>
        <taxon>Porticoccaceae</taxon>
        <taxon>SAR92 clade</taxon>
    </lineage>
</organism>
<dbReference type="AlphaFoldDB" id="A0A4Y8UL84"/>
<dbReference type="CDD" id="cd07989">
    <property type="entry name" value="LPLAT_AGPAT-like"/>
    <property type="match status" value="1"/>
</dbReference>
<evidence type="ECO:0000256" key="4">
    <source>
        <dbReference type="SAM" id="Phobius"/>
    </source>
</evidence>
<feature type="transmembrane region" description="Helical" evidence="4">
    <location>
        <begin position="12"/>
        <end position="34"/>
    </location>
</feature>
<dbReference type="PANTHER" id="PTHR10434:SF11">
    <property type="entry name" value="1-ACYL-SN-GLYCEROL-3-PHOSPHATE ACYLTRANSFERASE"/>
    <property type="match status" value="1"/>
</dbReference>
<evidence type="ECO:0000259" key="5">
    <source>
        <dbReference type="SMART" id="SM00563"/>
    </source>
</evidence>
<dbReference type="GO" id="GO:0003841">
    <property type="term" value="F:1-acylglycerol-3-phosphate O-acyltransferase activity"/>
    <property type="evidence" value="ECO:0007669"/>
    <property type="project" value="TreeGrafter"/>
</dbReference>
<feature type="domain" description="Phospholipid/glycerol acyltransferase" evidence="5">
    <location>
        <begin position="71"/>
        <end position="186"/>
    </location>
</feature>
<protein>
    <submittedName>
        <fullName evidence="6">1-acyl-sn-glycerol-3-phosphate acyltransferase</fullName>
    </submittedName>
</protein>
<keyword evidence="2 6" id="KW-0808">Transferase</keyword>
<keyword evidence="4" id="KW-0472">Membrane</keyword>